<dbReference type="SUPFAM" id="SSF51197">
    <property type="entry name" value="Clavaminate synthase-like"/>
    <property type="match status" value="1"/>
</dbReference>
<name>A0A6J6PTY6_9ZZZZ</name>
<sequence length="241" mass="27356">MTDPLPLEINRRAPVERIPLGDGRSWVDLCPGFVPKAQELFETTLATTQWKQSEVWRFDHYVEERRLGARLRADSLSEGLLKDVLTQTSMHLEMAYRARLSGVAAILYRSGEDFQGLHADTGMTWLDDTLIAILVLGEPRPFRLRARSGIQGQAGPEPQADDVVLCPGHGDLFVMGGRCQRDWLHAVPAYETEHPRISLTWRWSSKRGKPDTSPRHSDGKHYSDRPRVRGTRSRLAPPEQR</sequence>
<evidence type="ECO:0000313" key="4">
    <source>
        <dbReference type="EMBL" id="CAB5040841.1"/>
    </source>
</evidence>
<accession>A0A6J6PTY6</accession>
<gene>
    <name evidence="3" type="ORF">UFOPK2582_00910</name>
    <name evidence="4" type="ORF">UFOPK4173_01882</name>
</gene>
<dbReference type="GO" id="GO:0006307">
    <property type="term" value="P:DNA alkylation repair"/>
    <property type="evidence" value="ECO:0007669"/>
    <property type="project" value="InterPro"/>
</dbReference>
<feature type="domain" description="Fe2OG dioxygenase" evidence="2">
    <location>
        <begin position="99"/>
        <end position="205"/>
    </location>
</feature>
<dbReference type="InterPro" id="IPR005123">
    <property type="entry name" value="Oxoglu/Fe-dep_dioxygenase_dom"/>
</dbReference>
<evidence type="ECO:0000313" key="3">
    <source>
        <dbReference type="EMBL" id="CAB4700215.1"/>
    </source>
</evidence>
<dbReference type="InterPro" id="IPR037151">
    <property type="entry name" value="AlkB-like_sf"/>
</dbReference>
<feature type="region of interest" description="Disordered" evidence="1">
    <location>
        <begin position="204"/>
        <end position="241"/>
    </location>
</feature>
<evidence type="ECO:0000256" key="1">
    <source>
        <dbReference type="SAM" id="MobiDB-lite"/>
    </source>
</evidence>
<organism evidence="3">
    <name type="scientific">freshwater metagenome</name>
    <dbReference type="NCBI Taxonomy" id="449393"/>
    <lineage>
        <taxon>unclassified sequences</taxon>
        <taxon>metagenomes</taxon>
        <taxon>ecological metagenomes</taxon>
    </lineage>
</organism>
<dbReference type="EMBL" id="CAEZXS010000097">
    <property type="protein sequence ID" value="CAB4700215.1"/>
    <property type="molecule type" value="Genomic_DNA"/>
</dbReference>
<feature type="compositionally biased region" description="Basic and acidic residues" evidence="1">
    <location>
        <begin position="208"/>
        <end position="227"/>
    </location>
</feature>
<proteinExistence type="predicted"/>
<dbReference type="GO" id="GO:0051213">
    <property type="term" value="F:dioxygenase activity"/>
    <property type="evidence" value="ECO:0007669"/>
    <property type="project" value="InterPro"/>
</dbReference>
<dbReference type="PANTHER" id="PTHR31212">
    <property type="entry name" value="ALPHA-KETOGLUTARATE-DEPENDENT DIOXYGENASE ALKB HOMOLOG 3"/>
    <property type="match status" value="1"/>
</dbReference>
<dbReference type="AlphaFoldDB" id="A0A6J6PTY6"/>
<dbReference type="PROSITE" id="PS51471">
    <property type="entry name" value="FE2OG_OXY"/>
    <property type="match status" value="1"/>
</dbReference>
<dbReference type="EMBL" id="CAFBPW010000302">
    <property type="protein sequence ID" value="CAB5040841.1"/>
    <property type="molecule type" value="Genomic_DNA"/>
</dbReference>
<dbReference type="Pfam" id="PF13532">
    <property type="entry name" value="2OG-FeII_Oxy_2"/>
    <property type="match status" value="1"/>
</dbReference>
<dbReference type="InterPro" id="IPR032854">
    <property type="entry name" value="ALKBH3"/>
</dbReference>
<reference evidence="3" key="1">
    <citation type="submission" date="2020-05" db="EMBL/GenBank/DDBJ databases">
        <authorList>
            <person name="Chiriac C."/>
            <person name="Salcher M."/>
            <person name="Ghai R."/>
            <person name="Kavagutti S V."/>
        </authorList>
    </citation>
    <scope>NUCLEOTIDE SEQUENCE</scope>
</reference>
<evidence type="ECO:0000259" key="2">
    <source>
        <dbReference type="PROSITE" id="PS51471"/>
    </source>
</evidence>
<protein>
    <submittedName>
        <fullName evidence="3">Unannotated protein</fullName>
    </submittedName>
</protein>
<dbReference type="PANTHER" id="PTHR31212:SF4">
    <property type="entry name" value="ALPHA-KETOGLUTARATE-DEPENDENT DIOXYGENASE ALKB HOMOLOG 3"/>
    <property type="match status" value="1"/>
</dbReference>
<dbReference type="InterPro" id="IPR027450">
    <property type="entry name" value="AlkB-like"/>
</dbReference>
<dbReference type="Gene3D" id="2.60.120.590">
    <property type="entry name" value="Alpha-ketoglutarate-dependent dioxygenase AlkB-like"/>
    <property type="match status" value="1"/>
</dbReference>